<name>A0AAD0YR67_CHRNA</name>
<evidence type="ECO:0000313" key="1">
    <source>
        <dbReference type="EMBL" id="AZA93475.1"/>
    </source>
</evidence>
<protein>
    <submittedName>
        <fullName evidence="1">Uncharacterized protein</fullName>
    </submittedName>
</protein>
<dbReference type="Proteomes" id="UP000278288">
    <property type="component" value="Chromosome"/>
</dbReference>
<organism evidence="1 2">
    <name type="scientific">Chryseobacterium nakagawai</name>
    <dbReference type="NCBI Taxonomy" id="1241982"/>
    <lineage>
        <taxon>Bacteria</taxon>
        <taxon>Pseudomonadati</taxon>
        <taxon>Bacteroidota</taxon>
        <taxon>Flavobacteriia</taxon>
        <taxon>Flavobacteriales</taxon>
        <taxon>Weeksellaceae</taxon>
        <taxon>Chryseobacterium group</taxon>
        <taxon>Chryseobacterium</taxon>
    </lineage>
</organism>
<sequence>MELVRFLNKKMKKMKINYDQLLFLYAYLRLIDLSLDRSRWTSWGELQDYFKTILAPSLVVQYVINRFNLPKTDLKNFTFYLEEKSLINRLRPILLKKIPLKQNEILYCCKLLFDFDQVLNSDNKIYNVEIEKLRIDIATYYSDFLGRMILWEDLDKLMKVEHFWQNDKIETIELKNFIPADFE</sequence>
<accession>A0AAD0YR67</accession>
<dbReference type="AlphaFoldDB" id="A0AAD0YR67"/>
<dbReference type="KEGG" id="cnk:EG343_24125"/>
<reference evidence="1 2" key="1">
    <citation type="submission" date="2018-11" db="EMBL/GenBank/DDBJ databases">
        <title>Proposal to divide the Flavobacteriaceae and reorganize its genera based on Amino Acid Identity values calculated from whole genome sequences.</title>
        <authorList>
            <person name="Nicholson A.C."/>
            <person name="Gulvik C.A."/>
            <person name="Whitney A.M."/>
            <person name="Humrighouse B.W."/>
            <person name="Bell M."/>
            <person name="Holmes B."/>
            <person name="Steigerwalt A.G."/>
            <person name="Villarma A."/>
            <person name="Sheth M."/>
            <person name="Batra D."/>
            <person name="Pryor J."/>
            <person name="Bernardet J.-F."/>
            <person name="Hugo C."/>
            <person name="Kampfer P."/>
            <person name="Newman J."/>
            <person name="McQuiston J.R."/>
        </authorList>
    </citation>
    <scope>NUCLEOTIDE SEQUENCE [LARGE SCALE GENOMIC DNA]</scope>
    <source>
        <strain evidence="1 2">G0041</strain>
    </source>
</reference>
<gene>
    <name evidence="1" type="ORF">EG343_24125</name>
</gene>
<evidence type="ECO:0000313" key="2">
    <source>
        <dbReference type="Proteomes" id="UP000278288"/>
    </source>
</evidence>
<proteinExistence type="predicted"/>
<dbReference type="EMBL" id="CP033923">
    <property type="protein sequence ID" value="AZA93475.1"/>
    <property type="molecule type" value="Genomic_DNA"/>
</dbReference>
<keyword evidence="2" id="KW-1185">Reference proteome</keyword>